<dbReference type="Proteomes" id="UP000195607">
    <property type="component" value="Chromosome I"/>
</dbReference>
<dbReference type="NCBIfam" id="TIGR00036">
    <property type="entry name" value="dapB"/>
    <property type="match status" value="1"/>
</dbReference>
<dbReference type="PANTHER" id="PTHR20836:SF0">
    <property type="entry name" value="4-HYDROXY-TETRAHYDRODIPICOLINATE REDUCTASE 1, CHLOROPLASTIC-RELATED"/>
    <property type="match status" value="1"/>
</dbReference>
<keyword evidence="7" id="KW-0457">Lysine biosynthesis</keyword>
<keyword evidence="4" id="KW-0220">Diaminopimelate biosynthesis</keyword>
<dbReference type="PANTHER" id="PTHR20836">
    <property type="entry name" value="DIHYDRODIPICOLINATE REDUCTASE"/>
    <property type="match status" value="1"/>
</dbReference>
<dbReference type="EMBL" id="LT671858">
    <property type="protein sequence ID" value="SIM88658.1"/>
    <property type="molecule type" value="Genomic_DNA"/>
</dbReference>
<gene>
    <name evidence="15" type="ORF">CSP5_1990</name>
</gene>
<dbReference type="GO" id="GO:0019877">
    <property type="term" value="P:diaminopimelate biosynthetic process"/>
    <property type="evidence" value="ECO:0007669"/>
    <property type="project" value="UniProtKB-KW"/>
</dbReference>
<dbReference type="GO" id="GO:0005829">
    <property type="term" value="C:cytosol"/>
    <property type="evidence" value="ECO:0007669"/>
    <property type="project" value="TreeGrafter"/>
</dbReference>
<dbReference type="SUPFAM" id="SSF55347">
    <property type="entry name" value="Glyceraldehyde-3-phosphate dehydrogenase-like, C-terminal domain"/>
    <property type="match status" value="1"/>
</dbReference>
<dbReference type="Pfam" id="PF05173">
    <property type="entry name" value="DapB_C"/>
    <property type="match status" value="1"/>
</dbReference>
<evidence type="ECO:0000256" key="11">
    <source>
        <dbReference type="ARBA" id="ARBA00049396"/>
    </source>
</evidence>
<evidence type="ECO:0000256" key="4">
    <source>
        <dbReference type="ARBA" id="ARBA00022915"/>
    </source>
</evidence>
<evidence type="ECO:0000256" key="6">
    <source>
        <dbReference type="ARBA" id="ARBA00023027"/>
    </source>
</evidence>
<organism evidence="15 16">
    <name type="scientific">Cuniculiplasma divulgatum</name>
    <dbReference type="NCBI Taxonomy" id="1673428"/>
    <lineage>
        <taxon>Archaea</taxon>
        <taxon>Methanobacteriati</taxon>
        <taxon>Thermoplasmatota</taxon>
        <taxon>Thermoplasmata</taxon>
        <taxon>Thermoplasmatales</taxon>
        <taxon>Cuniculiplasmataceae</taxon>
        <taxon>Cuniculiplasma</taxon>
    </lineage>
</organism>
<dbReference type="Gene3D" id="3.30.360.10">
    <property type="entry name" value="Dihydrodipicolinate Reductase, domain 2"/>
    <property type="match status" value="1"/>
</dbReference>
<reference evidence="15 16" key="1">
    <citation type="submission" date="2016-04" db="EMBL/GenBank/DDBJ databases">
        <authorList>
            <person name="Evans L.H."/>
            <person name="Alamgir A."/>
            <person name="Owens N."/>
            <person name="Weber N.D."/>
            <person name="Virtaneva K."/>
            <person name="Barbian K."/>
            <person name="Babar A."/>
            <person name="Rosenke K."/>
        </authorList>
    </citation>
    <scope>NUCLEOTIDE SEQUENCE [LARGE SCALE GENOMIC DNA]</scope>
    <source>
        <strain evidence="16">S5(T) (JCM 30642 \VKM B-2941)</strain>
    </source>
</reference>
<name>A0A1N5WTR0_9ARCH</name>
<accession>A0A1N5WTR0</accession>
<dbReference type="Pfam" id="PF01113">
    <property type="entry name" value="DapB_N"/>
    <property type="match status" value="1"/>
</dbReference>
<evidence type="ECO:0000313" key="16">
    <source>
        <dbReference type="Proteomes" id="UP000195607"/>
    </source>
</evidence>
<dbReference type="InterPro" id="IPR022663">
    <property type="entry name" value="DapB_C"/>
</dbReference>
<evidence type="ECO:0000256" key="5">
    <source>
        <dbReference type="ARBA" id="ARBA00023002"/>
    </source>
</evidence>
<evidence type="ECO:0000256" key="2">
    <source>
        <dbReference type="ARBA" id="ARBA00022605"/>
    </source>
</evidence>
<dbReference type="InterPro" id="IPR023940">
    <property type="entry name" value="DHDPR_bac"/>
</dbReference>
<evidence type="ECO:0000256" key="9">
    <source>
        <dbReference type="ARBA" id="ARBA00038983"/>
    </source>
</evidence>
<feature type="domain" description="Dihydrodipicolinate reductase C-terminal" evidence="14">
    <location>
        <begin position="132"/>
        <end position="264"/>
    </location>
</feature>
<evidence type="ECO:0000256" key="3">
    <source>
        <dbReference type="ARBA" id="ARBA00022857"/>
    </source>
</evidence>
<proteinExistence type="inferred from homology"/>
<dbReference type="AlphaFoldDB" id="A0A1N5WTR0"/>
<dbReference type="PIRSF" id="PIRSF000161">
    <property type="entry name" value="DHPR"/>
    <property type="match status" value="1"/>
</dbReference>
<evidence type="ECO:0000256" key="10">
    <source>
        <dbReference type="ARBA" id="ARBA00049080"/>
    </source>
</evidence>
<keyword evidence="3" id="KW-0521">NADP</keyword>
<dbReference type="RefSeq" id="WP_021789645.1">
    <property type="nucleotide sequence ID" value="NZ_LT671858.1"/>
</dbReference>
<comment type="catalytic activity">
    <reaction evidence="10">
        <text>(S)-2,3,4,5-tetrahydrodipicolinate + NADP(+) + H2O = (2S,4S)-4-hydroxy-2,3,4,5-tetrahydrodipicolinate + NADPH + H(+)</text>
        <dbReference type="Rhea" id="RHEA:35331"/>
        <dbReference type="ChEBI" id="CHEBI:15377"/>
        <dbReference type="ChEBI" id="CHEBI:15378"/>
        <dbReference type="ChEBI" id="CHEBI:16845"/>
        <dbReference type="ChEBI" id="CHEBI:57783"/>
        <dbReference type="ChEBI" id="CHEBI:58349"/>
        <dbReference type="ChEBI" id="CHEBI:67139"/>
        <dbReference type="EC" id="1.17.1.8"/>
    </reaction>
</comment>
<keyword evidence="6" id="KW-0520">NAD</keyword>
<dbReference type="EC" id="1.17.1.8" evidence="9 12"/>
<sequence length="267" mass="29006">MEKINVCIAGATGWVGKALTKRILESSDINLSGAVARKASGMDLKSVFPESNTELKFESSIEMALKRETDVLIDYTSPGVVKKHVLYAIDHGVSVVVGTSGLTDEDYREIEQIATEKNVGVFAAGNFAISAALLLHFSSIASRYMQGWEVIDYASWNKIDSPSGTALEIANRLSSIGKPEDIISEEQTTGFKESRGIDIGGTRVHSVRLPGFVIGTDVIFGGDDERLTIKFDAGTKPETYVEGTLMAARYVIHMKGLTRGLDKILFH</sequence>
<dbReference type="InterPro" id="IPR000846">
    <property type="entry name" value="DapB_N"/>
</dbReference>
<comment type="similarity">
    <text evidence="1">Belongs to the DapB family.</text>
</comment>
<dbReference type="GeneID" id="41589226"/>
<evidence type="ECO:0000259" key="14">
    <source>
        <dbReference type="Pfam" id="PF05173"/>
    </source>
</evidence>
<evidence type="ECO:0000256" key="7">
    <source>
        <dbReference type="ARBA" id="ARBA00023154"/>
    </source>
</evidence>
<feature type="domain" description="Dihydrodipicolinate reductase N-terminal" evidence="13">
    <location>
        <begin position="4"/>
        <end position="127"/>
    </location>
</feature>
<evidence type="ECO:0000313" key="15">
    <source>
        <dbReference type="EMBL" id="SIM88658.1"/>
    </source>
</evidence>
<dbReference type="GO" id="GO:0008839">
    <property type="term" value="F:4-hydroxy-tetrahydrodipicolinate reductase"/>
    <property type="evidence" value="ECO:0007669"/>
    <property type="project" value="UniProtKB-UniRule"/>
</dbReference>
<evidence type="ECO:0000256" key="8">
    <source>
        <dbReference type="ARBA" id="ARBA00037922"/>
    </source>
</evidence>
<evidence type="ECO:0000256" key="1">
    <source>
        <dbReference type="ARBA" id="ARBA00006642"/>
    </source>
</evidence>
<dbReference type="SUPFAM" id="SSF51735">
    <property type="entry name" value="NAD(P)-binding Rossmann-fold domains"/>
    <property type="match status" value="1"/>
</dbReference>
<dbReference type="InterPro" id="IPR036291">
    <property type="entry name" value="NAD(P)-bd_dom_sf"/>
</dbReference>
<dbReference type="CDD" id="cd02274">
    <property type="entry name" value="DHDPR_N"/>
    <property type="match status" value="1"/>
</dbReference>
<comment type="catalytic activity">
    <reaction evidence="11">
        <text>(S)-2,3,4,5-tetrahydrodipicolinate + NAD(+) + H2O = (2S,4S)-4-hydroxy-2,3,4,5-tetrahydrodipicolinate + NADH + H(+)</text>
        <dbReference type="Rhea" id="RHEA:35323"/>
        <dbReference type="ChEBI" id="CHEBI:15377"/>
        <dbReference type="ChEBI" id="CHEBI:15378"/>
        <dbReference type="ChEBI" id="CHEBI:16845"/>
        <dbReference type="ChEBI" id="CHEBI:57540"/>
        <dbReference type="ChEBI" id="CHEBI:57945"/>
        <dbReference type="ChEBI" id="CHEBI:67139"/>
        <dbReference type="EC" id="1.17.1.8"/>
    </reaction>
</comment>
<keyword evidence="2" id="KW-0028">Amino-acid biosynthesis</keyword>
<keyword evidence="5" id="KW-0560">Oxidoreductase</keyword>
<evidence type="ECO:0000256" key="12">
    <source>
        <dbReference type="NCBIfam" id="TIGR00036"/>
    </source>
</evidence>
<evidence type="ECO:0000259" key="13">
    <source>
        <dbReference type="Pfam" id="PF01113"/>
    </source>
</evidence>
<protein>
    <recommendedName>
        <fullName evidence="9 12">4-hydroxy-tetrahydrodipicolinate reductase</fullName>
        <ecNumber evidence="9 12">1.17.1.8</ecNumber>
    </recommendedName>
</protein>
<dbReference type="Gene3D" id="3.40.50.720">
    <property type="entry name" value="NAD(P)-binding Rossmann-like Domain"/>
    <property type="match status" value="1"/>
</dbReference>
<dbReference type="GO" id="GO:0009089">
    <property type="term" value="P:lysine biosynthetic process via diaminopimelate"/>
    <property type="evidence" value="ECO:0007669"/>
    <property type="project" value="UniProtKB-UniRule"/>
</dbReference>
<comment type="pathway">
    <text evidence="8">Amino-acid biosynthesis; L-lysine biosynthesis via DAP pathway; (S)-tetrahydrodipicolinate from L-aspartate: step 4/4.</text>
</comment>